<dbReference type="CDD" id="cd05269">
    <property type="entry name" value="TMR_SDR_a"/>
    <property type="match status" value="1"/>
</dbReference>
<dbReference type="AlphaFoldDB" id="A0A1Y0EC95"/>
<dbReference type="EC" id="1.6.5.2" evidence="2"/>
<sequence>MTIAITGATGQLGGLALAHLKTLVDPAQITALVRDLGKATDLGFAARAFDYTAPQGMGAALQDVDVLVLISSSDFNDRVGQHRNVINAAKAAGVGRIVYTSILQADRSPLLIACDHRATEAAIKDAGLTATILRNGWYTENWTGTLDAAISAGAMIGAAGEACFTPATRADYAQALAVVAADEAHAGQVYELGGDAAITLADIAAEVSRQTGKTIPYNDLPGDVYQGILQSIGLPAGFAALLVDVDQKAGDGWLADRSGSLRQLIGRPTTPLAEAVRAALA</sequence>
<proteinExistence type="predicted"/>
<dbReference type="OrthoDB" id="7771794at2"/>
<dbReference type="Gene3D" id="3.90.25.10">
    <property type="entry name" value="UDP-galactose 4-epimerase, domain 1"/>
    <property type="match status" value="1"/>
</dbReference>
<name>A0A1Y0EC95_9RHOB</name>
<dbReference type="InterPro" id="IPR036291">
    <property type="entry name" value="NAD(P)-bd_dom_sf"/>
</dbReference>
<protein>
    <submittedName>
        <fullName evidence="2">Quinone oxidoreductase 2</fullName>
        <ecNumber evidence="2">1.6.5.2</ecNumber>
    </submittedName>
</protein>
<gene>
    <name evidence="2" type="primary">qorB</name>
    <name evidence="2" type="ORF">LOKVESSMR4R_01911</name>
</gene>
<dbReference type="Proteomes" id="UP000195273">
    <property type="component" value="Chromosome"/>
</dbReference>
<evidence type="ECO:0000313" key="3">
    <source>
        <dbReference type="Proteomes" id="UP000195273"/>
    </source>
</evidence>
<reference evidence="2 3" key="1">
    <citation type="submission" date="2017-05" db="EMBL/GenBank/DDBJ databases">
        <title>Genome Sequence of Loktanella vestfoldensis Strain SMR4r Isolated from a Culture of the Diatom Skeletonema marinoi.</title>
        <authorList>
            <person name="Topel M."/>
            <person name="Pinder M.I.M."/>
            <person name="Johansson O.N."/>
            <person name="Kourtchenko O."/>
            <person name="Godhe A."/>
            <person name="Clarke A.K."/>
        </authorList>
    </citation>
    <scope>NUCLEOTIDE SEQUENCE [LARGE SCALE GENOMIC DNA]</scope>
    <source>
        <strain evidence="2 3">SMR4r</strain>
    </source>
</reference>
<evidence type="ECO:0000259" key="1">
    <source>
        <dbReference type="Pfam" id="PF05368"/>
    </source>
</evidence>
<dbReference type="KEGG" id="lvs:LOKVESSMR4R_01911"/>
<dbReference type="InterPro" id="IPR008030">
    <property type="entry name" value="NmrA-like"/>
</dbReference>
<feature type="domain" description="NmrA-like" evidence="1">
    <location>
        <begin position="2"/>
        <end position="237"/>
    </location>
</feature>
<dbReference type="Pfam" id="PF05368">
    <property type="entry name" value="NmrA"/>
    <property type="match status" value="1"/>
</dbReference>
<accession>A0A1Y0EC95</accession>
<dbReference type="PANTHER" id="PTHR47129">
    <property type="entry name" value="QUINONE OXIDOREDUCTASE 2"/>
    <property type="match status" value="1"/>
</dbReference>
<dbReference type="RefSeq" id="WP_087207854.1">
    <property type="nucleotide sequence ID" value="NZ_CP021431.1"/>
</dbReference>
<organism evidence="2 3">
    <name type="scientific">Yoonia vestfoldensis</name>
    <dbReference type="NCBI Taxonomy" id="245188"/>
    <lineage>
        <taxon>Bacteria</taxon>
        <taxon>Pseudomonadati</taxon>
        <taxon>Pseudomonadota</taxon>
        <taxon>Alphaproteobacteria</taxon>
        <taxon>Rhodobacterales</taxon>
        <taxon>Paracoccaceae</taxon>
        <taxon>Yoonia</taxon>
    </lineage>
</organism>
<dbReference type="GO" id="GO:0003955">
    <property type="term" value="F:NAD(P)H dehydrogenase (quinone) activity"/>
    <property type="evidence" value="ECO:0007669"/>
    <property type="project" value="UniProtKB-EC"/>
</dbReference>
<keyword evidence="3" id="KW-1185">Reference proteome</keyword>
<dbReference type="SUPFAM" id="SSF51735">
    <property type="entry name" value="NAD(P)-binding Rossmann-fold domains"/>
    <property type="match status" value="1"/>
</dbReference>
<dbReference type="InterPro" id="IPR052718">
    <property type="entry name" value="NmrA-type_oxidoreductase"/>
</dbReference>
<dbReference type="STRING" id="1122181.GCA_000382265_01775"/>
<evidence type="ECO:0000313" key="2">
    <source>
        <dbReference type="EMBL" id="ARU01224.1"/>
    </source>
</evidence>
<keyword evidence="2" id="KW-0560">Oxidoreductase</keyword>
<dbReference type="EMBL" id="CP021431">
    <property type="protein sequence ID" value="ARU01224.1"/>
    <property type="molecule type" value="Genomic_DNA"/>
</dbReference>
<dbReference type="Gene3D" id="3.40.50.720">
    <property type="entry name" value="NAD(P)-binding Rossmann-like Domain"/>
    <property type="match status" value="1"/>
</dbReference>
<dbReference type="PANTHER" id="PTHR47129:SF1">
    <property type="entry name" value="NMRA-LIKE DOMAIN-CONTAINING PROTEIN"/>
    <property type="match status" value="1"/>
</dbReference>